<accession>A0A550CWB2</accession>
<dbReference type="Gene3D" id="3.80.10.10">
    <property type="entry name" value="Ribonuclease Inhibitor"/>
    <property type="match status" value="1"/>
</dbReference>
<gene>
    <name evidence="1" type="ORF">BD626DRAFT_446777</name>
</gene>
<dbReference type="STRING" id="97359.A0A550CWB2"/>
<dbReference type="EMBL" id="VDMD01000001">
    <property type="protein sequence ID" value="TRM69080.1"/>
    <property type="molecule type" value="Genomic_DNA"/>
</dbReference>
<comment type="caution">
    <text evidence="1">The sequence shown here is derived from an EMBL/GenBank/DDBJ whole genome shotgun (WGS) entry which is preliminary data.</text>
</comment>
<dbReference type="Proteomes" id="UP000320762">
    <property type="component" value="Unassembled WGS sequence"/>
</dbReference>
<dbReference type="AlphaFoldDB" id="A0A550CWB2"/>
<protein>
    <submittedName>
        <fullName evidence="1">Uncharacterized protein</fullName>
    </submittedName>
</protein>
<evidence type="ECO:0000313" key="1">
    <source>
        <dbReference type="EMBL" id="TRM69080.1"/>
    </source>
</evidence>
<sequence>MMQPPAGAPANVFSRQLPPEIWYLIVENLGTQWQRVALFVSRSIHDIAIRLLFSALKIYLFTPDIAPDMLFTLGDQPDILESLAIRSYDLLERCSTDPAFAAIVKDLTVVDHMSSSSLGIFEKKALTKALKAMPSLHTLTFVSYEGSDARETFEYIPPSVETLQLAHDAPLPLLQAMSHLKRYSAVQACPTMDGEAARVFPLLGTPIEKTLDGERNYLDYAAGLRHVAVNANDISRTSIRLLDQLISLELLYVGREAECDDLNFFLHHSGGLEELCLQGDIPSALIRYLPAYAANTKCAPNLRSLAIHVMDKEARDLSKDVYEIVHAHSLKNFIGGRRCLTRLFLGLADSVAWLPTVLCDVLQALPTLRVLGLADIHLSEDGWQAVAQCLPLELEALAVRWNTLRVVPGIVLFDRIYISPMLEILEKMPNLAFLHLYCKDSRTRIDPEQLVQNMPALCTLALRRSVWDVDHVAAFEDYPIFESTPCSPGLIPTLRDGEPYAVLRRWNAWKVRACGKADFQSVDHAWLFHMSILAEYEHYD</sequence>
<keyword evidence="2" id="KW-1185">Reference proteome</keyword>
<dbReference type="SUPFAM" id="SSF52047">
    <property type="entry name" value="RNI-like"/>
    <property type="match status" value="1"/>
</dbReference>
<evidence type="ECO:0000313" key="2">
    <source>
        <dbReference type="Proteomes" id="UP000320762"/>
    </source>
</evidence>
<proteinExistence type="predicted"/>
<dbReference type="OrthoDB" id="3238099at2759"/>
<name>A0A550CWB2_9AGAR</name>
<organism evidence="1 2">
    <name type="scientific">Schizophyllum amplum</name>
    <dbReference type="NCBI Taxonomy" id="97359"/>
    <lineage>
        <taxon>Eukaryota</taxon>
        <taxon>Fungi</taxon>
        <taxon>Dikarya</taxon>
        <taxon>Basidiomycota</taxon>
        <taxon>Agaricomycotina</taxon>
        <taxon>Agaricomycetes</taxon>
        <taxon>Agaricomycetidae</taxon>
        <taxon>Agaricales</taxon>
        <taxon>Schizophyllaceae</taxon>
        <taxon>Schizophyllum</taxon>
    </lineage>
</organism>
<dbReference type="InterPro" id="IPR032675">
    <property type="entry name" value="LRR_dom_sf"/>
</dbReference>
<reference evidence="1 2" key="1">
    <citation type="journal article" date="2019" name="New Phytol.">
        <title>Comparative genomics reveals unique wood-decay strategies and fruiting body development in the Schizophyllaceae.</title>
        <authorList>
            <person name="Almasi E."/>
            <person name="Sahu N."/>
            <person name="Krizsan K."/>
            <person name="Balint B."/>
            <person name="Kovacs G.M."/>
            <person name="Kiss B."/>
            <person name="Cseklye J."/>
            <person name="Drula E."/>
            <person name="Henrissat B."/>
            <person name="Nagy I."/>
            <person name="Chovatia M."/>
            <person name="Adam C."/>
            <person name="LaButti K."/>
            <person name="Lipzen A."/>
            <person name="Riley R."/>
            <person name="Grigoriev I.V."/>
            <person name="Nagy L.G."/>
        </authorList>
    </citation>
    <scope>NUCLEOTIDE SEQUENCE [LARGE SCALE GENOMIC DNA]</scope>
    <source>
        <strain evidence="1 2">NL-1724</strain>
    </source>
</reference>